<evidence type="ECO:0000313" key="3">
    <source>
        <dbReference type="Proteomes" id="UP000019462"/>
    </source>
</evidence>
<evidence type="ECO:0000313" key="2">
    <source>
        <dbReference type="EMBL" id="ETS63713.1"/>
    </source>
</evidence>
<evidence type="ECO:0000256" key="1">
    <source>
        <dbReference type="SAM" id="MobiDB-lite"/>
    </source>
</evidence>
<comment type="caution">
    <text evidence="2">The sequence shown here is derived from an EMBL/GenBank/DDBJ whole genome shotgun (WGS) entry which is preliminary data.</text>
</comment>
<sequence length="113" mass="12298">MCGRPERDDLTPAERCGRPDYAWAPVPHSGAQQQRHQGVVVRLVVAISCELVVARRSKVTVQQKSACKAVLAIDTRSLSLELHGHANGRATSRKQETYQIAGVVMLPGVKDAN</sequence>
<proteinExistence type="predicted"/>
<organism evidence="2 3">
    <name type="scientific">Moesziomyces aphidis</name>
    <name type="common">Pseudozyma aphidis</name>
    <dbReference type="NCBI Taxonomy" id="84754"/>
    <lineage>
        <taxon>Eukaryota</taxon>
        <taxon>Fungi</taxon>
        <taxon>Dikarya</taxon>
        <taxon>Basidiomycota</taxon>
        <taxon>Ustilaginomycotina</taxon>
        <taxon>Ustilaginomycetes</taxon>
        <taxon>Ustilaginales</taxon>
        <taxon>Ustilaginaceae</taxon>
        <taxon>Moesziomyces</taxon>
    </lineage>
</organism>
<keyword evidence="3" id="KW-1185">Reference proteome</keyword>
<dbReference type="AlphaFoldDB" id="W3VPV7"/>
<dbReference type="EMBL" id="AWNI01000008">
    <property type="protein sequence ID" value="ETS63713.1"/>
    <property type="molecule type" value="Genomic_DNA"/>
</dbReference>
<feature type="compositionally biased region" description="Basic and acidic residues" evidence="1">
    <location>
        <begin position="1"/>
        <end position="18"/>
    </location>
</feature>
<accession>W3VPV7</accession>
<dbReference type="Proteomes" id="UP000019462">
    <property type="component" value="Unassembled WGS sequence"/>
</dbReference>
<protein>
    <submittedName>
        <fullName evidence="2">Uncharacterized protein</fullName>
    </submittedName>
</protein>
<feature type="region of interest" description="Disordered" evidence="1">
    <location>
        <begin position="1"/>
        <end position="35"/>
    </location>
</feature>
<gene>
    <name evidence="2" type="ORF">PaG_02021</name>
</gene>
<dbReference type="HOGENOM" id="CLU_2134607_0_0_1"/>
<name>W3VPV7_MOEAP</name>
<reference evidence="2 3" key="1">
    <citation type="journal article" date="2014" name="Genome Announc.">
        <title>Genome sequence of the basidiomycetous fungus Pseudozyma aphidis DSM70725, an efficient producer of biosurfactant mannosylerythritol lipids.</title>
        <authorList>
            <person name="Lorenz S."/>
            <person name="Guenther M."/>
            <person name="Grumaz C."/>
            <person name="Rupp S."/>
            <person name="Zibek S."/>
            <person name="Sohn K."/>
        </authorList>
    </citation>
    <scope>NUCLEOTIDE SEQUENCE [LARGE SCALE GENOMIC DNA]</scope>
    <source>
        <strain evidence="3">ATCC 32657 / CBS 517.83 / DSM 70725 / JCM 10318 / NBRC 10182 / NRRL Y-7954 / St-0401</strain>
    </source>
</reference>